<evidence type="ECO:0000313" key="14">
    <source>
        <dbReference type="EMBL" id="MEQ2512156.1"/>
    </source>
</evidence>
<evidence type="ECO:0000256" key="12">
    <source>
        <dbReference type="SAM" id="Phobius"/>
    </source>
</evidence>
<reference evidence="14 15" key="1">
    <citation type="submission" date="2024-03" db="EMBL/GenBank/DDBJ databases">
        <title>Human intestinal bacterial collection.</title>
        <authorList>
            <person name="Pauvert C."/>
            <person name="Hitch T.C.A."/>
            <person name="Clavel T."/>
        </authorList>
    </citation>
    <scope>NUCLEOTIDE SEQUENCE [LARGE SCALE GENOMIC DNA]</scope>
    <source>
        <strain evidence="14 15">CLA-AA-H192</strain>
    </source>
</reference>
<feature type="domain" description="Peptidase M50" evidence="13">
    <location>
        <begin position="142"/>
        <end position="222"/>
    </location>
</feature>
<keyword evidence="11 12" id="KW-0472">Membrane</keyword>
<feature type="transmembrane region" description="Helical" evidence="12">
    <location>
        <begin position="200"/>
        <end position="222"/>
    </location>
</feature>
<keyword evidence="7" id="KW-0378">Hydrolase</keyword>
<evidence type="ECO:0000256" key="4">
    <source>
        <dbReference type="ARBA" id="ARBA00022670"/>
    </source>
</evidence>
<evidence type="ECO:0000256" key="1">
    <source>
        <dbReference type="ARBA" id="ARBA00001947"/>
    </source>
</evidence>
<keyword evidence="5 12" id="KW-0812">Transmembrane</keyword>
<dbReference type="PANTHER" id="PTHR39188:SF3">
    <property type="entry name" value="STAGE IV SPORULATION PROTEIN FB"/>
    <property type="match status" value="1"/>
</dbReference>
<protein>
    <submittedName>
        <fullName evidence="14">M50 family metallopeptidase</fullName>
    </submittedName>
</protein>
<dbReference type="PANTHER" id="PTHR39188">
    <property type="entry name" value="MEMBRANE-ASSOCIATED ZINC METALLOPROTEASE M50B"/>
    <property type="match status" value="1"/>
</dbReference>
<keyword evidence="10" id="KW-0482">Metalloprotease</keyword>
<accession>A0ABV1G9P9</accession>
<feature type="transmembrane region" description="Helical" evidence="12">
    <location>
        <begin position="134"/>
        <end position="152"/>
    </location>
</feature>
<evidence type="ECO:0000256" key="3">
    <source>
        <dbReference type="ARBA" id="ARBA00007931"/>
    </source>
</evidence>
<comment type="similarity">
    <text evidence="3">Belongs to the peptidase M50B family.</text>
</comment>
<evidence type="ECO:0000256" key="5">
    <source>
        <dbReference type="ARBA" id="ARBA00022692"/>
    </source>
</evidence>
<keyword evidence="15" id="KW-1185">Reference proteome</keyword>
<evidence type="ECO:0000256" key="11">
    <source>
        <dbReference type="ARBA" id="ARBA00023136"/>
    </source>
</evidence>
<dbReference type="RefSeq" id="WP_349136844.1">
    <property type="nucleotide sequence ID" value="NZ_JBBMFF010000261.1"/>
</dbReference>
<organism evidence="14 15">
    <name type="scientific">Faecousia intestinalis</name>
    <dbReference type="NCBI Taxonomy" id="3133167"/>
    <lineage>
        <taxon>Bacteria</taxon>
        <taxon>Bacillati</taxon>
        <taxon>Bacillota</taxon>
        <taxon>Clostridia</taxon>
        <taxon>Eubacteriales</taxon>
        <taxon>Oscillospiraceae</taxon>
        <taxon>Faecousia</taxon>
    </lineage>
</organism>
<comment type="cofactor">
    <cofactor evidence="1">
        <name>Zn(2+)</name>
        <dbReference type="ChEBI" id="CHEBI:29105"/>
    </cofactor>
</comment>
<keyword evidence="8" id="KW-0862">Zinc</keyword>
<evidence type="ECO:0000256" key="8">
    <source>
        <dbReference type="ARBA" id="ARBA00022833"/>
    </source>
</evidence>
<comment type="subcellular location">
    <subcellularLocation>
        <location evidence="2">Membrane</location>
        <topology evidence="2">Multi-pass membrane protein</topology>
    </subcellularLocation>
</comment>
<dbReference type="InterPro" id="IPR008915">
    <property type="entry name" value="Peptidase_M50"/>
</dbReference>
<dbReference type="Pfam" id="PF02163">
    <property type="entry name" value="Peptidase_M50"/>
    <property type="match status" value="1"/>
</dbReference>
<evidence type="ECO:0000313" key="15">
    <source>
        <dbReference type="Proteomes" id="UP001491552"/>
    </source>
</evidence>
<name>A0ABV1G9P9_9FIRM</name>
<keyword evidence="4" id="KW-0645">Protease</keyword>
<comment type="caution">
    <text evidence="14">The sequence shown here is derived from an EMBL/GenBank/DDBJ whole genome shotgun (WGS) entry which is preliminary data.</text>
</comment>
<keyword evidence="9 12" id="KW-1133">Transmembrane helix</keyword>
<keyword evidence="6" id="KW-0479">Metal-binding</keyword>
<feature type="transmembrane region" description="Helical" evidence="12">
    <location>
        <begin position="289"/>
        <end position="314"/>
    </location>
</feature>
<dbReference type="EMBL" id="JBBMFF010000261">
    <property type="protein sequence ID" value="MEQ2512156.1"/>
    <property type="molecule type" value="Genomic_DNA"/>
</dbReference>
<evidence type="ECO:0000256" key="2">
    <source>
        <dbReference type="ARBA" id="ARBA00004141"/>
    </source>
</evidence>
<evidence type="ECO:0000256" key="7">
    <source>
        <dbReference type="ARBA" id="ARBA00022801"/>
    </source>
</evidence>
<dbReference type="CDD" id="cd05709">
    <property type="entry name" value="S2P-M50"/>
    <property type="match status" value="1"/>
</dbReference>
<sequence length="331" mass="37088">MKPMIDETVLLHYDAQRDIYYAESVGDRVELTPVEYEVLSSADGKTNLSQAFPGLSSQQLAAVLRRLKGLNLITTKRYHGFIVGRFILFPVANRVKSLRTFAGIFNLLLPFAAVVLFAFGIARYMTYKPIFGDLDYFDIALFYLLFSLSISAHEFGHFSAAVAYRYYVSNAGLLLLFRVIPLGAYVSFKQDNRVRIRRHKAQLFLAGIEVNFLLSGVFFLLACTGSPHAEIYDWLAECNLYMAILNLMPAPLLDGGKTLGIALGIDNYLLFMLNVFSKRNRRRLAHSGWTGWLCIGLATFGTLTLSGLIVYMGYSLILDAKAIIELIELVG</sequence>
<feature type="transmembrane region" description="Helical" evidence="12">
    <location>
        <begin position="258"/>
        <end position="277"/>
    </location>
</feature>
<evidence type="ECO:0000256" key="6">
    <source>
        <dbReference type="ARBA" id="ARBA00022723"/>
    </source>
</evidence>
<evidence type="ECO:0000256" key="9">
    <source>
        <dbReference type="ARBA" id="ARBA00022989"/>
    </source>
</evidence>
<evidence type="ECO:0000256" key="10">
    <source>
        <dbReference type="ARBA" id="ARBA00023049"/>
    </source>
</evidence>
<proteinExistence type="inferred from homology"/>
<gene>
    <name evidence="14" type="ORF">WMO66_13045</name>
</gene>
<dbReference type="Proteomes" id="UP001491552">
    <property type="component" value="Unassembled WGS sequence"/>
</dbReference>
<feature type="transmembrane region" description="Helical" evidence="12">
    <location>
        <begin position="101"/>
        <end position="122"/>
    </location>
</feature>
<evidence type="ECO:0000259" key="13">
    <source>
        <dbReference type="Pfam" id="PF02163"/>
    </source>
</evidence>